<dbReference type="RefSeq" id="WP_322610032.1">
    <property type="nucleotide sequence ID" value="NZ_JARVCO010000012.1"/>
</dbReference>
<dbReference type="Pfam" id="PF18818">
    <property type="entry name" value="MPTase-PolyVal"/>
    <property type="match status" value="1"/>
</dbReference>
<feature type="region of interest" description="Disordered" evidence="1">
    <location>
        <begin position="70"/>
        <end position="97"/>
    </location>
</feature>
<evidence type="ECO:0000313" key="4">
    <source>
        <dbReference type="Proteomes" id="UP001290861"/>
    </source>
</evidence>
<feature type="domain" description="Polyvalent protein metallopeptidase" evidence="2">
    <location>
        <begin position="25"/>
        <end position="73"/>
    </location>
</feature>
<dbReference type="EMBL" id="JARVCO010000012">
    <property type="protein sequence ID" value="MDZ8120258.1"/>
    <property type="molecule type" value="Genomic_DNA"/>
</dbReference>
<sequence length="97" mass="10861">MPEVAVPQREHEPLEIAERILTNMPDIGYGRTLASYSPSMDTISMPCPEWFESREEFYGALWHECAHGTEESHSSGLDCPPSRNYLQGIDVPLAGQP</sequence>
<protein>
    <submittedName>
        <fullName evidence="3">Zincin-like metallopeptidase domain-containing protein</fullName>
    </submittedName>
</protein>
<gene>
    <name evidence="3" type="ORF">P9H32_16630</name>
</gene>
<dbReference type="InterPro" id="IPR041459">
    <property type="entry name" value="MPTase-PolyVal"/>
</dbReference>
<dbReference type="Proteomes" id="UP001290861">
    <property type="component" value="Unassembled WGS sequence"/>
</dbReference>
<keyword evidence="4" id="KW-1185">Reference proteome</keyword>
<organism evidence="3 4">
    <name type="scientific">Pontiella agarivorans</name>
    <dbReference type="NCBI Taxonomy" id="3038953"/>
    <lineage>
        <taxon>Bacteria</taxon>
        <taxon>Pseudomonadati</taxon>
        <taxon>Kiritimatiellota</taxon>
        <taxon>Kiritimatiellia</taxon>
        <taxon>Kiritimatiellales</taxon>
        <taxon>Pontiellaceae</taxon>
        <taxon>Pontiella</taxon>
    </lineage>
</organism>
<name>A0ABU5N1G4_9BACT</name>
<reference evidence="3 4" key="1">
    <citation type="journal article" date="2024" name="Appl. Environ. Microbiol.">
        <title>Pontiella agarivorans sp. nov., a novel marine anaerobic bacterium capable of degrading macroalgal polysaccharides and fixing nitrogen.</title>
        <authorList>
            <person name="Liu N."/>
            <person name="Kivenson V."/>
            <person name="Peng X."/>
            <person name="Cui Z."/>
            <person name="Lankiewicz T.S."/>
            <person name="Gosselin K.M."/>
            <person name="English C.J."/>
            <person name="Blair E.M."/>
            <person name="O'Malley M.A."/>
            <person name="Valentine D.L."/>
        </authorList>
    </citation>
    <scope>NUCLEOTIDE SEQUENCE [LARGE SCALE GENOMIC DNA]</scope>
    <source>
        <strain evidence="3 4">NLcol2</strain>
    </source>
</reference>
<comment type="caution">
    <text evidence="3">The sequence shown here is derived from an EMBL/GenBank/DDBJ whole genome shotgun (WGS) entry which is preliminary data.</text>
</comment>
<proteinExistence type="predicted"/>
<evidence type="ECO:0000256" key="1">
    <source>
        <dbReference type="SAM" id="MobiDB-lite"/>
    </source>
</evidence>
<evidence type="ECO:0000313" key="3">
    <source>
        <dbReference type="EMBL" id="MDZ8120258.1"/>
    </source>
</evidence>
<accession>A0ABU5N1G4</accession>
<evidence type="ECO:0000259" key="2">
    <source>
        <dbReference type="Pfam" id="PF18818"/>
    </source>
</evidence>